<dbReference type="InterPro" id="IPR001594">
    <property type="entry name" value="Palmitoyltrfase_DHHC"/>
</dbReference>
<feature type="compositionally biased region" description="Basic residues" evidence="16">
    <location>
        <begin position="371"/>
        <end position="384"/>
    </location>
</feature>
<evidence type="ECO:0000256" key="12">
    <source>
        <dbReference type="ARBA" id="ARBA00048048"/>
    </source>
</evidence>
<feature type="transmembrane region" description="Helical" evidence="15">
    <location>
        <begin position="44"/>
        <end position="63"/>
    </location>
</feature>
<keyword evidence="7 15" id="KW-0472">Membrane</keyword>
<evidence type="ECO:0000259" key="17">
    <source>
        <dbReference type="PROSITE" id="PS50881"/>
    </source>
</evidence>
<dbReference type="EC" id="2.3.1.225" evidence="15"/>
<evidence type="ECO:0000256" key="2">
    <source>
        <dbReference type="ARBA" id="ARBA00008945"/>
    </source>
</evidence>
<dbReference type="GO" id="GO:0016020">
    <property type="term" value="C:membrane"/>
    <property type="evidence" value="ECO:0007669"/>
    <property type="project" value="UniProtKB-SubCell"/>
</dbReference>
<keyword evidence="3 15" id="KW-0808">Transferase</keyword>
<dbReference type="Gene3D" id="3.30.230.10">
    <property type="match status" value="1"/>
</dbReference>
<evidence type="ECO:0000313" key="19">
    <source>
        <dbReference type="Proteomes" id="UP000654370"/>
    </source>
</evidence>
<dbReference type="GO" id="GO:0019706">
    <property type="term" value="F:protein-cysteine S-palmitoyltransferase activity"/>
    <property type="evidence" value="ECO:0007669"/>
    <property type="project" value="UniProtKB-EC"/>
</dbReference>
<dbReference type="PROSITE" id="PS50881">
    <property type="entry name" value="S5_DSRBD"/>
    <property type="match status" value="1"/>
</dbReference>
<comment type="similarity">
    <text evidence="15">Belongs to the DHHC palmitoyltransferase family.</text>
</comment>
<evidence type="ECO:0000256" key="5">
    <source>
        <dbReference type="ARBA" id="ARBA00022980"/>
    </source>
</evidence>
<evidence type="ECO:0000256" key="13">
    <source>
        <dbReference type="PROSITE-ProRule" id="PRU00268"/>
    </source>
</evidence>
<evidence type="ECO:0000256" key="6">
    <source>
        <dbReference type="ARBA" id="ARBA00022989"/>
    </source>
</evidence>
<keyword evidence="4 15" id="KW-0812">Transmembrane</keyword>
<dbReference type="InterPro" id="IPR005324">
    <property type="entry name" value="Ribosomal_uS5_C"/>
</dbReference>
<evidence type="ECO:0000256" key="15">
    <source>
        <dbReference type="RuleBase" id="RU079119"/>
    </source>
</evidence>
<dbReference type="SUPFAM" id="SSF54768">
    <property type="entry name" value="dsRNA-binding domain-like"/>
    <property type="match status" value="1"/>
</dbReference>
<keyword evidence="5 13" id="KW-0689">Ribosomal protein</keyword>
<name>A0A8H7PHE8_MORIS</name>
<comment type="domain">
    <text evidence="15">The DHHC domain is required for palmitoyltransferase activity.</text>
</comment>
<dbReference type="FunFam" id="3.30.160.20:FF:000002">
    <property type="entry name" value="40S ribosomal protein S2"/>
    <property type="match status" value="1"/>
</dbReference>
<feature type="transmembrane region" description="Helical" evidence="15">
    <location>
        <begin position="184"/>
        <end position="205"/>
    </location>
</feature>
<keyword evidence="11 15" id="KW-0012">Acyltransferase</keyword>
<dbReference type="AlphaFoldDB" id="A0A8H7PHE8"/>
<dbReference type="Pfam" id="PF03719">
    <property type="entry name" value="Ribosomal_S5_C"/>
    <property type="match status" value="1"/>
</dbReference>
<organism evidence="18 19">
    <name type="scientific">Mortierella isabellina</name>
    <name type="common">Filamentous fungus</name>
    <name type="synonym">Umbelopsis isabellina</name>
    <dbReference type="NCBI Taxonomy" id="91625"/>
    <lineage>
        <taxon>Eukaryota</taxon>
        <taxon>Fungi</taxon>
        <taxon>Fungi incertae sedis</taxon>
        <taxon>Mucoromycota</taxon>
        <taxon>Mucoromycotina</taxon>
        <taxon>Umbelopsidomycetes</taxon>
        <taxon>Umbelopsidales</taxon>
        <taxon>Umbelopsidaceae</taxon>
        <taxon>Umbelopsis</taxon>
    </lineage>
</organism>
<dbReference type="FunFam" id="3.30.230.10:FF:000004">
    <property type="entry name" value="40S ribosomal protein S2"/>
    <property type="match status" value="1"/>
</dbReference>
<evidence type="ECO:0000256" key="9">
    <source>
        <dbReference type="ARBA" id="ARBA00023274"/>
    </source>
</evidence>
<dbReference type="InterPro" id="IPR039859">
    <property type="entry name" value="PFA4/ZDH16/20/ERF2-like"/>
</dbReference>
<sequence>MSSSAAWFPGRLIVLTVVALTFWIGISSQYASYQQLFQYTNYSLAVYIPLNCIIIMLLINYALVCNTDPGAVPINWVPPIQQPSFEVKRSNYEPRFCRTCDNYKPARSHHCSSCKRCVLKMDHHCPWINNCVGHANYGHFIRFLFYVNLANAYIIVLLCLSLADMIKNVHENPVNMGRVVVMGIDLFLDVPVTVAVGILSGYHIYCLTTNTTTIEGWERDETVTVKYKDKIKKIKHPYNTGKLNNIKAILGPFPLLWFCPQQMIGDGLTFPINPKFSLVEEEKAIPTSCSQLSTSTLHVPDEMHTAHEKHHNQSASPAEPLTPASIRTFASSSTLVDHRAHDPTSEIVELTSQMADQAPADSRGRGGFGRGRGRGGRGGRGRGRGRQEEKNEWVPVTKLGRLVKDGKIKTIEEIYLFSLPIKEYQVVDYFLPKLKDEVMKITPVQKQTRAGQRTRFKAFVVIGDSNGHVGLGVKCSKEVATAIRGAIILAKLSVIPVRRGYWGSSLGEPHTVPCKVTGKCGSSISRLVPAPRGTGIVAAPTPKKVLTLAGITDCYTTSRGATRTLGNFVKATFAAIGNTYGFLSPELWTETTFTKAPYHEFTDFLAQKQRK</sequence>
<dbReference type="InterPro" id="IPR005711">
    <property type="entry name" value="Ribosomal_uS5_euk/arc"/>
</dbReference>
<evidence type="ECO:0000256" key="1">
    <source>
        <dbReference type="ARBA" id="ARBA00004141"/>
    </source>
</evidence>
<evidence type="ECO:0000256" key="11">
    <source>
        <dbReference type="ARBA" id="ARBA00023315"/>
    </source>
</evidence>
<dbReference type="PROSITE" id="PS00585">
    <property type="entry name" value="RIBOSOMAL_S5"/>
    <property type="match status" value="1"/>
</dbReference>
<dbReference type="OrthoDB" id="10253125at2759"/>
<evidence type="ECO:0000256" key="10">
    <source>
        <dbReference type="ARBA" id="ARBA00023288"/>
    </source>
</evidence>
<evidence type="ECO:0000256" key="3">
    <source>
        <dbReference type="ARBA" id="ARBA00022679"/>
    </source>
</evidence>
<evidence type="ECO:0000256" key="8">
    <source>
        <dbReference type="ARBA" id="ARBA00023139"/>
    </source>
</evidence>
<dbReference type="Pfam" id="PF00333">
    <property type="entry name" value="Ribosomal_S5"/>
    <property type="match status" value="1"/>
</dbReference>
<dbReference type="GO" id="GO:0003723">
    <property type="term" value="F:RNA binding"/>
    <property type="evidence" value="ECO:0007669"/>
    <property type="project" value="InterPro"/>
</dbReference>
<reference evidence="18" key="1">
    <citation type="submission" date="2020-12" db="EMBL/GenBank/DDBJ databases">
        <title>Metabolic potential, ecology and presence of endohyphal bacteria is reflected in genomic diversity of Mucoromycotina.</title>
        <authorList>
            <person name="Muszewska A."/>
            <person name="Okrasinska A."/>
            <person name="Steczkiewicz K."/>
            <person name="Drgas O."/>
            <person name="Orlowska M."/>
            <person name="Perlinska-Lenart U."/>
            <person name="Aleksandrzak-Piekarczyk T."/>
            <person name="Szatraj K."/>
            <person name="Zielenkiewicz U."/>
            <person name="Pilsyk S."/>
            <person name="Malc E."/>
            <person name="Mieczkowski P."/>
            <person name="Kruszewska J.S."/>
            <person name="Biernat P."/>
            <person name="Pawlowska J."/>
        </authorList>
    </citation>
    <scope>NUCLEOTIDE SEQUENCE</scope>
    <source>
        <strain evidence="18">WA0000067209</strain>
    </source>
</reference>
<dbReference type="Gene3D" id="3.30.160.20">
    <property type="match status" value="1"/>
</dbReference>
<dbReference type="InterPro" id="IPR018192">
    <property type="entry name" value="Ribosomal_uS5_N_CS"/>
</dbReference>
<feature type="transmembrane region" description="Helical" evidence="15">
    <location>
        <begin position="12"/>
        <end position="32"/>
    </location>
</feature>
<evidence type="ECO:0000256" key="4">
    <source>
        <dbReference type="ARBA" id="ARBA00022692"/>
    </source>
</evidence>
<dbReference type="GO" id="GO:0015935">
    <property type="term" value="C:small ribosomal subunit"/>
    <property type="evidence" value="ECO:0007669"/>
    <property type="project" value="InterPro"/>
</dbReference>
<keyword evidence="9 13" id="KW-0687">Ribonucleoprotein</keyword>
<feature type="transmembrane region" description="Helical" evidence="15">
    <location>
        <begin position="143"/>
        <end position="163"/>
    </location>
</feature>
<dbReference type="GO" id="GO:0006412">
    <property type="term" value="P:translation"/>
    <property type="evidence" value="ECO:0007669"/>
    <property type="project" value="InterPro"/>
</dbReference>
<evidence type="ECO:0000313" key="18">
    <source>
        <dbReference type="EMBL" id="KAG2173659.1"/>
    </source>
</evidence>
<comment type="subcellular location">
    <subcellularLocation>
        <location evidence="1">Membrane</location>
        <topology evidence="1">Multi-pass membrane protein</topology>
    </subcellularLocation>
</comment>
<keyword evidence="8" id="KW-0564">Palmitate</keyword>
<proteinExistence type="inferred from homology"/>
<dbReference type="InterPro" id="IPR013810">
    <property type="entry name" value="Ribosomal_uS5_N"/>
</dbReference>
<dbReference type="GO" id="GO:0003735">
    <property type="term" value="F:structural constituent of ribosome"/>
    <property type="evidence" value="ECO:0007669"/>
    <property type="project" value="UniProtKB-UniRule"/>
</dbReference>
<dbReference type="PANTHER" id="PTHR12246">
    <property type="entry name" value="PALMITOYLTRANSFERASE ZDHHC16"/>
    <property type="match status" value="1"/>
</dbReference>
<comment type="catalytic activity">
    <reaction evidence="12 15">
        <text>L-cysteinyl-[protein] + hexadecanoyl-CoA = S-hexadecanoyl-L-cysteinyl-[protein] + CoA</text>
        <dbReference type="Rhea" id="RHEA:36683"/>
        <dbReference type="Rhea" id="RHEA-COMP:10131"/>
        <dbReference type="Rhea" id="RHEA-COMP:11032"/>
        <dbReference type="ChEBI" id="CHEBI:29950"/>
        <dbReference type="ChEBI" id="CHEBI:57287"/>
        <dbReference type="ChEBI" id="CHEBI:57379"/>
        <dbReference type="ChEBI" id="CHEBI:74151"/>
        <dbReference type="EC" id="2.3.1.225"/>
    </reaction>
</comment>
<dbReference type="InterPro" id="IPR020568">
    <property type="entry name" value="Ribosomal_Su5_D2-typ_SF"/>
</dbReference>
<dbReference type="Pfam" id="PF01529">
    <property type="entry name" value="DHHC"/>
    <property type="match status" value="1"/>
</dbReference>
<gene>
    <name evidence="18" type="ORF">INT43_005079</name>
</gene>
<dbReference type="PROSITE" id="PS50216">
    <property type="entry name" value="DHHC"/>
    <property type="match status" value="1"/>
</dbReference>
<feature type="region of interest" description="Disordered" evidence="16">
    <location>
        <begin position="354"/>
        <end position="392"/>
    </location>
</feature>
<keyword evidence="6 15" id="KW-1133">Transmembrane helix</keyword>
<dbReference type="SUPFAM" id="SSF54211">
    <property type="entry name" value="Ribosomal protein S5 domain 2-like"/>
    <property type="match status" value="1"/>
</dbReference>
<evidence type="ECO:0000256" key="16">
    <source>
        <dbReference type="SAM" id="MobiDB-lite"/>
    </source>
</evidence>
<dbReference type="Proteomes" id="UP000654370">
    <property type="component" value="Unassembled WGS sequence"/>
</dbReference>
<comment type="caution">
    <text evidence="18">The sequence shown here is derived from an EMBL/GenBank/DDBJ whole genome shotgun (WGS) entry which is preliminary data.</text>
</comment>
<accession>A0A8H7PHE8</accession>
<dbReference type="InterPro" id="IPR014721">
    <property type="entry name" value="Ribsml_uS5_D2-typ_fold_subgr"/>
</dbReference>
<feature type="domain" description="S5 DRBM" evidence="17">
    <location>
        <begin position="434"/>
        <end position="497"/>
    </location>
</feature>
<comment type="similarity">
    <text evidence="2 14">Belongs to the universal ribosomal protein uS5 family.</text>
</comment>
<evidence type="ECO:0000256" key="7">
    <source>
        <dbReference type="ARBA" id="ARBA00023136"/>
    </source>
</evidence>
<keyword evidence="10" id="KW-0449">Lipoprotein</keyword>
<dbReference type="NCBIfam" id="TIGR01020">
    <property type="entry name" value="uS5_euk_arch"/>
    <property type="match status" value="1"/>
</dbReference>
<protein>
    <recommendedName>
        <fullName evidence="15">Palmitoyltransferase</fullName>
        <ecNumber evidence="15">2.3.1.225</ecNumber>
    </recommendedName>
</protein>
<dbReference type="EMBL" id="JAEPQZ010000014">
    <property type="protein sequence ID" value="KAG2173659.1"/>
    <property type="molecule type" value="Genomic_DNA"/>
</dbReference>
<keyword evidence="19" id="KW-1185">Reference proteome</keyword>
<evidence type="ECO:0000256" key="14">
    <source>
        <dbReference type="RuleBase" id="RU003823"/>
    </source>
</evidence>